<protein>
    <submittedName>
        <fullName evidence="2">Uncharacterized conserved protein UCP028408</fullName>
    </submittedName>
</protein>
<organism evidence="2">
    <name type="scientific">mine drainage metagenome</name>
    <dbReference type="NCBI Taxonomy" id="410659"/>
    <lineage>
        <taxon>unclassified sequences</taxon>
        <taxon>metagenomes</taxon>
        <taxon>ecological metagenomes</taxon>
    </lineage>
</organism>
<dbReference type="Pfam" id="PF09983">
    <property type="entry name" value="JetD_C"/>
    <property type="match status" value="1"/>
</dbReference>
<evidence type="ECO:0000259" key="1">
    <source>
        <dbReference type="Pfam" id="PF09983"/>
    </source>
</evidence>
<name>T0ZMN5_9ZZZZ</name>
<accession>T0ZMN5</accession>
<sequence length="160" mass="18250">FRLLDPALPSLPGCEGLPDITLDAASFAALALPVERVFITENETNFLAFPEVADAIVVFGAGYGWEALSRASWLHRCHLHYWGDIDTHGFAILDQLRDYFPNAASFLMDRETLLAHRSHWGEEPDPARHDLARLTPEEAAVYDDLRFDRHQPRLRLEQER</sequence>
<dbReference type="EMBL" id="AUZX01015061">
    <property type="protein sequence ID" value="EQD29999.1"/>
    <property type="molecule type" value="Genomic_DNA"/>
</dbReference>
<dbReference type="InterPro" id="IPR024534">
    <property type="entry name" value="JetD_C"/>
</dbReference>
<proteinExistence type="predicted"/>
<feature type="non-terminal residue" evidence="2">
    <location>
        <position position="1"/>
    </location>
</feature>
<gene>
    <name evidence="2" type="ORF">B1A_20411</name>
</gene>
<reference evidence="2" key="1">
    <citation type="submission" date="2013-08" db="EMBL/GenBank/DDBJ databases">
        <authorList>
            <person name="Mendez C."/>
            <person name="Richter M."/>
            <person name="Ferrer M."/>
            <person name="Sanchez J."/>
        </authorList>
    </citation>
    <scope>NUCLEOTIDE SEQUENCE</scope>
</reference>
<reference evidence="2" key="2">
    <citation type="journal article" date="2014" name="ISME J.">
        <title>Microbial stratification in low pH oxic and suboxic macroscopic growths along an acid mine drainage.</title>
        <authorList>
            <person name="Mendez-Garcia C."/>
            <person name="Mesa V."/>
            <person name="Sprenger R.R."/>
            <person name="Richter M."/>
            <person name="Diez M.S."/>
            <person name="Solano J."/>
            <person name="Bargiela R."/>
            <person name="Golyshina O.V."/>
            <person name="Manteca A."/>
            <person name="Ramos J.L."/>
            <person name="Gallego J.R."/>
            <person name="Llorente I."/>
            <person name="Martins Dos Santos V.A."/>
            <person name="Jensen O.N."/>
            <person name="Pelaez A.I."/>
            <person name="Sanchez J."/>
            <person name="Ferrer M."/>
        </authorList>
    </citation>
    <scope>NUCLEOTIDE SEQUENCE</scope>
</reference>
<dbReference type="AlphaFoldDB" id="T0ZMN5"/>
<feature type="domain" description="Wadjet protein JetD C-terminal" evidence="1">
    <location>
        <begin position="1"/>
        <end position="160"/>
    </location>
</feature>
<feature type="non-terminal residue" evidence="2">
    <location>
        <position position="160"/>
    </location>
</feature>
<comment type="caution">
    <text evidence="2">The sequence shown here is derived from an EMBL/GenBank/DDBJ whole genome shotgun (WGS) entry which is preliminary data.</text>
</comment>
<evidence type="ECO:0000313" key="2">
    <source>
        <dbReference type="EMBL" id="EQD29999.1"/>
    </source>
</evidence>